<comment type="caution">
    <text evidence="5">The sequence shown here is derived from an EMBL/GenBank/DDBJ whole genome shotgun (WGS) entry which is preliminary data.</text>
</comment>
<name>A0ABV8JEQ2_9BACL</name>
<feature type="compositionally biased region" description="Low complexity" evidence="2">
    <location>
        <begin position="353"/>
        <end position="371"/>
    </location>
</feature>
<dbReference type="Proteomes" id="UP001595843">
    <property type="component" value="Unassembled WGS sequence"/>
</dbReference>
<organism evidence="5 6">
    <name type="scientific">Salinithrix halophila</name>
    <dbReference type="NCBI Taxonomy" id="1485204"/>
    <lineage>
        <taxon>Bacteria</taxon>
        <taxon>Bacillati</taxon>
        <taxon>Bacillota</taxon>
        <taxon>Bacilli</taxon>
        <taxon>Bacillales</taxon>
        <taxon>Thermoactinomycetaceae</taxon>
        <taxon>Salinithrix</taxon>
    </lineage>
</organism>
<accession>A0ABV8JEQ2</accession>
<dbReference type="RefSeq" id="WP_380704551.1">
    <property type="nucleotide sequence ID" value="NZ_JBHSAP010000009.1"/>
</dbReference>
<gene>
    <name evidence="5" type="ORF">ACFOUO_09555</name>
</gene>
<comment type="similarity">
    <text evidence="1">Belongs to the LytR/CpsA/Psr (LCP) family.</text>
</comment>
<evidence type="ECO:0000256" key="2">
    <source>
        <dbReference type="SAM" id="MobiDB-lite"/>
    </source>
</evidence>
<dbReference type="NCBIfam" id="TIGR00350">
    <property type="entry name" value="lytR_cpsA_psr"/>
    <property type="match status" value="1"/>
</dbReference>
<keyword evidence="3" id="KW-0812">Transmembrane</keyword>
<feature type="compositionally biased region" description="Gly residues" evidence="2">
    <location>
        <begin position="372"/>
        <end position="382"/>
    </location>
</feature>
<evidence type="ECO:0000313" key="5">
    <source>
        <dbReference type="EMBL" id="MFC4077059.1"/>
    </source>
</evidence>
<evidence type="ECO:0000259" key="4">
    <source>
        <dbReference type="Pfam" id="PF03816"/>
    </source>
</evidence>
<feature type="domain" description="Cell envelope-related transcriptional attenuator" evidence="4">
    <location>
        <begin position="82"/>
        <end position="235"/>
    </location>
</feature>
<protein>
    <submittedName>
        <fullName evidence="5">LCP family protein</fullName>
    </submittedName>
</protein>
<feature type="transmembrane region" description="Helical" evidence="3">
    <location>
        <begin position="12"/>
        <end position="33"/>
    </location>
</feature>
<keyword evidence="3" id="KW-1133">Transmembrane helix</keyword>
<dbReference type="PANTHER" id="PTHR33392">
    <property type="entry name" value="POLYISOPRENYL-TEICHOIC ACID--PEPTIDOGLYCAN TEICHOIC ACID TRANSFERASE TAGU"/>
    <property type="match status" value="1"/>
</dbReference>
<dbReference type="PANTHER" id="PTHR33392:SF6">
    <property type="entry name" value="POLYISOPRENYL-TEICHOIC ACID--PEPTIDOGLYCAN TEICHOIC ACID TRANSFERASE TAGU"/>
    <property type="match status" value="1"/>
</dbReference>
<evidence type="ECO:0000256" key="3">
    <source>
        <dbReference type="SAM" id="Phobius"/>
    </source>
</evidence>
<dbReference type="InterPro" id="IPR004474">
    <property type="entry name" value="LytR_CpsA_psr"/>
</dbReference>
<keyword evidence="3" id="KW-0472">Membrane</keyword>
<feature type="region of interest" description="Disordered" evidence="2">
    <location>
        <begin position="329"/>
        <end position="382"/>
    </location>
</feature>
<dbReference type="Pfam" id="PF03816">
    <property type="entry name" value="LytR_cpsA_psr"/>
    <property type="match status" value="1"/>
</dbReference>
<keyword evidence="6" id="KW-1185">Reference proteome</keyword>
<reference evidence="6" key="1">
    <citation type="journal article" date="2019" name="Int. J. Syst. Evol. Microbiol.">
        <title>The Global Catalogue of Microorganisms (GCM) 10K type strain sequencing project: providing services to taxonomists for standard genome sequencing and annotation.</title>
        <authorList>
            <consortium name="The Broad Institute Genomics Platform"/>
            <consortium name="The Broad Institute Genome Sequencing Center for Infectious Disease"/>
            <person name="Wu L."/>
            <person name="Ma J."/>
        </authorList>
    </citation>
    <scope>NUCLEOTIDE SEQUENCE [LARGE SCALE GENOMIC DNA]</scope>
    <source>
        <strain evidence="6">IBRC-M 10813</strain>
    </source>
</reference>
<dbReference type="InterPro" id="IPR050922">
    <property type="entry name" value="LytR/CpsA/Psr_CW_biosynth"/>
</dbReference>
<evidence type="ECO:0000313" key="6">
    <source>
        <dbReference type="Proteomes" id="UP001595843"/>
    </source>
</evidence>
<evidence type="ECO:0000256" key="1">
    <source>
        <dbReference type="ARBA" id="ARBA00006068"/>
    </source>
</evidence>
<proteinExistence type="inferred from homology"/>
<dbReference type="EMBL" id="JBHSAP010000009">
    <property type="protein sequence ID" value="MFC4077059.1"/>
    <property type="molecule type" value="Genomic_DNA"/>
</dbReference>
<dbReference type="Gene3D" id="3.40.630.190">
    <property type="entry name" value="LCP protein"/>
    <property type="match status" value="1"/>
</dbReference>
<sequence length="382" mass="42802">MTRVKEKKKKKLWLRIFLSLLIIGVLASGYFIYQVFGAVDQSYDPLNRKKSDKRDKEVTMDEPFTVLLVGTDVKSAKAKNWRSDTMIVAAVNPKKKSIKMVSVPRDTYAEIANSNGVKTKLNAAPYYGTQNRVGPMTNTVQTLENYLNIPIDYYVKINFSGFIQVVDALGGVDVDVPFNFNMRLFYKWYTFKQGPTHLDGHEALAYVRMRKSDPRGDAGRNERQREVVQNLMSQAVSLNSVSKIDDVLKAVGDNVSHNMKVSEMYKLQSTYRSIPKDRTETLKVQGYDSKDNPQGIWYHYINDNERLRISHILQKELELPLETLDGQKFQGQSPAEEGADQTEGTPERGNGTGSTPQNGTNNGTNNGTQNGTTGGSSGSPGY</sequence>